<sequence>MTNTLAGPDRSRDLSQPLENLGPDEAMKVRSDQLRGTINEGLLDAITGAVSGEDNAKLMKFHGVYVQDDRDLRDERRRQKLEPAYSFLIRLRLPGGVATAAQWLKLDELARAYGNSSLRVTTRQTFQFHWVLKNDLKATIQGLHEVLIDTIAACGDVVRGVMASVNPNLSSLHAEVFDDARRVSDHAMPNMRAYHEIWYGEERVASSEPEEPFLGKQYLPRKFKIGLVIPPYNDIDVYTQDLGFIAITEDGRLTGYNITIGGGMGRTDQAPETYPRLGDVIGFIPKEQILAATDAVVGTQRDFGDRKTRAHARFKYTIDTHGLDFIKGEIERRLGFALEPAKPFEFVSNGDSYGWAKGEDGRYHYTLFVENGRIVNREGLALLDGLRAIAAVHQGSFRMTANQNVVIADIPAKQKPKIAALLKQFGLDQRNDQSLLRLNSMACVALPTCGLAMAESERYLPTLVTKIETILAEKGLEKEPITIRMTGCPNGCARPYVAEIALTGRAPGKYNLYFGGGFHGQRLNKMYLENVGEDAILGAVDEIAGNYARDRAPGEHFGDYTIRAGYVKEVRAGREFNDVELPLRFSATDI</sequence>
<feature type="domain" description="Nitrite/sulphite reductase 4Fe-4S" evidence="17">
    <location>
        <begin position="183"/>
        <end position="335"/>
    </location>
</feature>
<feature type="domain" description="Nitrite/Sulfite reductase ferredoxin-like" evidence="18">
    <location>
        <begin position="86"/>
        <end position="146"/>
    </location>
</feature>
<gene>
    <name evidence="15" type="primary">cysI</name>
    <name evidence="19" type="ORF">CR492_09890</name>
</gene>
<dbReference type="InterPro" id="IPR005117">
    <property type="entry name" value="NiRdtase/SiRdtase_haem-b_fer"/>
</dbReference>
<dbReference type="Gene3D" id="3.90.480.20">
    <property type="match status" value="1"/>
</dbReference>
<dbReference type="GO" id="GO:0070814">
    <property type="term" value="P:hydrogen sulfide biosynthetic process"/>
    <property type="evidence" value="ECO:0007669"/>
    <property type="project" value="UniProtKB-UniRule"/>
</dbReference>
<proteinExistence type="inferred from homology"/>
<dbReference type="GO" id="GO:0004783">
    <property type="term" value="F:sulfite reductase (NADPH) activity"/>
    <property type="evidence" value="ECO:0007669"/>
    <property type="project" value="UniProtKB-UniRule"/>
</dbReference>
<dbReference type="RefSeq" id="WP_102843630.1">
    <property type="nucleotide sequence ID" value="NZ_PDZR01000009.1"/>
</dbReference>
<comment type="cofactor">
    <cofactor evidence="15">
        <name>[4Fe-4S] cluster</name>
        <dbReference type="ChEBI" id="CHEBI:49883"/>
    </cofactor>
    <text evidence="15">Binds 1 [4Fe-4S] cluster per subunit.</text>
</comment>
<evidence type="ECO:0000259" key="17">
    <source>
        <dbReference type="Pfam" id="PF01077"/>
    </source>
</evidence>
<evidence type="ECO:0000259" key="18">
    <source>
        <dbReference type="Pfam" id="PF03460"/>
    </source>
</evidence>
<dbReference type="InterPro" id="IPR036136">
    <property type="entry name" value="Nit/Sulf_reduc_fer-like_dom_sf"/>
</dbReference>
<evidence type="ECO:0000256" key="6">
    <source>
        <dbReference type="ARBA" id="ARBA00022723"/>
    </source>
</evidence>
<dbReference type="GO" id="GO:0051539">
    <property type="term" value="F:4 iron, 4 sulfur cluster binding"/>
    <property type="evidence" value="ECO:0007669"/>
    <property type="project" value="UniProtKB-KW"/>
</dbReference>
<dbReference type="PANTHER" id="PTHR11493:SF47">
    <property type="entry name" value="SULFITE REDUCTASE [NADPH] SUBUNIT BETA"/>
    <property type="match status" value="1"/>
</dbReference>
<evidence type="ECO:0000256" key="5">
    <source>
        <dbReference type="ARBA" id="ARBA00022617"/>
    </source>
</evidence>
<dbReference type="SUPFAM" id="SSF56014">
    <property type="entry name" value="Nitrite and sulphite reductase 4Fe-4S domain-like"/>
    <property type="match status" value="2"/>
</dbReference>
<dbReference type="GO" id="GO:0009337">
    <property type="term" value="C:sulfite reductase complex (NADPH)"/>
    <property type="evidence" value="ECO:0007669"/>
    <property type="project" value="InterPro"/>
</dbReference>
<evidence type="ECO:0000256" key="15">
    <source>
        <dbReference type="HAMAP-Rule" id="MF_01540"/>
    </source>
</evidence>
<keyword evidence="8 15" id="KW-0560">Oxidoreductase</keyword>
<evidence type="ECO:0000256" key="14">
    <source>
        <dbReference type="ARBA" id="ARBA00062253"/>
    </source>
</evidence>
<keyword evidence="6 15" id="KW-0479">Metal-binding</keyword>
<evidence type="ECO:0000256" key="2">
    <source>
        <dbReference type="ARBA" id="ARBA00010429"/>
    </source>
</evidence>
<feature type="binding site" evidence="15">
    <location>
        <position position="488"/>
    </location>
    <ligand>
        <name>[4Fe-4S] cluster</name>
        <dbReference type="ChEBI" id="CHEBI:49883"/>
    </ligand>
</feature>
<comment type="subunit">
    <text evidence="14 15">Alpha(8)-beta(8). The alpha component is a flavoprotein, the beta component is a hemoprotein.</text>
</comment>
<feature type="binding site" evidence="15">
    <location>
        <position position="443"/>
    </location>
    <ligand>
        <name>[4Fe-4S] cluster</name>
        <dbReference type="ChEBI" id="CHEBI:49883"/>
    </ligand>
</feature>
<evidence type="ECO:0000256" key="9">
    <source>
        <dbReference type="ARBA" id="ARBA00023004"/>
    </source>
</evidence>
<evidence type="ECO:0000256" key="11">
    <source>
        <dbReference type="ARBA" id="ARBA00023192"/>
    </source>
</evidence>
<reference evidence="19 20" key="1">
    <citation type="submission" date="2017-10" db="EMBL/GenBank/DDBJ databases">
        <title>Genome announcement of Methylocella silvestris TVC from permafrost.</title>
        <authorList>
            <person name="Wang J."/>
            <person name="Geng K."/>
            <person name="Ul-Haque F."/>
            <person name="Crombie A.T."/>
            <person name="Street L.E."/>
            <person name="Wookey P.A."/>
            <person name="Murrell J.C."/>
            <person name="Pratscher J."/>
        </authorList>
    </citation>
    <scope>NUCLEOTIDE SEQUENCE [LARGE SCALE GENOMIC DNA]</scope>
    <source>
        <strain evidence="19 20">TVC</strain>
    </source>
</reference>
<evidence type="ECO:0000256" key="13">
    <source>
        <dbReference type="ARBA" id="ARBA00057160"/>
    </source>
</evidence>
<dbReference type="GO" id="GO:0000103">
    <property type="term" value="P:sulfate assimilation"/>
    <property type="evidence" value="ECO:0007669"/>
    <property type="project" value="UniProtKB-UniRule"/>
</dbReference>
<dbReference type="GO" id="GO:0050661">
    <property type="term" value="F:NADP binding"/>
    <property type="evidence" value="ECO:0007669"/>
    <property type="project" value="InterPro"/>
</dbReference>
<evidence type="ECO:0000256" key="7">
    <source>
        <dbReference type="ARBA" id="ARBA00022857"/>
    </source>
</evidence>
<dbReference type="Pfam" id="PF03460">
    <property type="entry name" value="NIR_SIR_ferr"/>
    <property type="match status" value="2"/>
</dbReference>
<dbReference type="InterPro" id="IPR011786">
    <property type="entry name" value="CysI"/>
</dbReference>
<comment type="catalytic activity">
    <reaction evidence="12 15">
        <text>hydrogen sulfide + 3 NADP(+) + 3 H2O = sulfite + 3 NADPH + 4 H(+)</text>
        <dbReference type="Rhea" id="RHEA:13801"/>
        <dbReference type="ChEBI" id="CHEBI:15377"/>
        <dbReference type="ChEBI" id="CHEBI:15378"/>
        <dbReference type="ChEBI" id="CHEBI:17359"/>
        <dbReference type="ChEBI" id="CHEBI:29919"/>
        <dbReference type="ChEBI" id="CHEBI:57783"/>
        <dbReference type="ChEBI" id="CHEBI:58349"/>
        <dbReference type="EC" id="1.8.1.2"/>
    </reaction>
</comment>
<organism evidence="19 20">
    <name type="scientific">Methylocella silvestris</name>
    <dbReference type="NCBI Taxonomy" id="199596"/>
    <lineage>
        <taxon>Bacteria</taxon>
        <taxon>Pseudomonadati</taxon>
        <taxon>Pseudomonadota</taxon>
        <taxon>Alphaproteobacteria</taxon>
        <taxon>Hyphomicrobiales</taxon>
        <taxon>Beijerinckiaceae</taxon>
        <taxon>Methylocella</taxon>
    </lineage>
</organism>
<dbReference type="PROSITE" id="PS00365">
    <property type="entry name" value="NIR_SIR"/>
    <property type="match status" value="1"/>
</dbReference>
<keyword evidence="7 15" id="KW-0521">NADP</keyword>
<dbReference type="HAMAP" id="MF_01540">
    <property type="entry name" value="CysI"/>
    <property type="match status" value="1"/>
</dbReference>
<dbReference type="NCBIfam" id="TIGR02041">
    <property type="entry name" value="CysI"/>
    <property type="match status" value="1"/>
</dbReference>
<dbReference type="GO" id="GO:0020037">
    <property type="term" value="F:heme binding"/>
    <property type="evidence" value="ECO:0007669"/>
    <property type="project" value="InterPro"/>
</dbReference>
<dbReference type="OrthoDB" id="9803707at2"/>
<evidence type="ECO:0000256" key="4">
    <source>
        <dbReference type="ARBA" id="ARBA00022605"/>
    </source>
</evidence>
<dbReference type="AlphaFoldDB" id="A0A2J7THG2"/>
<dbReference type="Gene3D" id="3.30.413.10">
    <property type="entry name" value="Sulfite Reductase Hemoprotein, domain 1"/>
    <property type="match status" value="2"/>
</dbReference>
<dbReference type="InterPro" id="IPR006067">
    <property type="entry name" value="NO2/SO3_Rdtase_4Fe4S_dom"/>
</dbReference>
<comment type="function">
    <text evidence="13 15">Component of the sulfite reductase complex that catalyzes the 6-electron reduction of sulfite to sulfide. This is one of several activities required for the biosynthesis of L-cysteine from sulfate.</text>
</comment>
<name>A0A2J7THG2_METSI</name>
<evidence type="ECO:0000256" key="3">
    <source>
        <dbReference type="ARBA" id="ARBA00022485"/>
    </source>
</evidence>
<accession>A0A2J7THG2</accession>
<feature type="region of interest" description="Disordered" evidence="16">
    <location>
        <begin position="1"/>
        <end position="24"/>
    </location>
</feature>
<feature type="domain" description="Nitrite/Sulfite reductase ferredoxin-like" evidence="18">
    <location>
        <begin position="359"/>
        <end position="424"/>
    </location>
</feature>
<dbReference type="UniPathway" id="UPA00140">
    <property type="reaction ID" value="UER00207"/>
</dbReference>
<protein>
    <recommendedName>
        <fullName evidence="15">Sulfite reductase [NADPH] hemoprotein beta-component</fullName>
        <shortName evidence="15">SiR-HP</shortName>
        <shortName evidence="15">SiRHP</shortName>
        <ecNumber evidence="15">1.8.1.2</ecNumber>
    </recommendedName>
</protein>
<dbReference type="Proteomes" id="UP000236286">
    <property type="component" value="Unassembled WGS sequence"/>
</dbReference>
<dbReference type="GO" id="GO:0050311">
    <property type="term" value="F:sulfite reductase (ferredoxin) activity"/>
    <property type="evidence" value="ECO:0007669"/>
    <property type="project" value="TreeGrafter"/>
</dbReference>
<evidence type="ECO:0000256" key="16">
    <source>
        <dbReference type="SAM" id="MobiDB-lite"/>
    </source>
</evidence>
<evidence type="ECO:0000256" key="12">
    <source>
        <dbReference type="ARBA" id="ARBA00052219"/>
    </source>
</evidence>
<feature type="binding site" evidence="15">
    <location>
        <position position="492"/>
    </location>
    <ligand>
        <name>[4Fe-4S] cluster</name>
        <dbReference type="ChEBI" id="CHEBI:49883"/>
    </ligand>
</feature>
<comment type="cofactor">
    <cofactor evidence="15">
        <name>siroheme</name>
        <dbReference type="ChEBI" id="CHEBI:60052"/>
    </cofactor>
    <text evidence="15">Binds 1 siroheme per subunit.</text>
</comment>
<comment type="similarity">
    <text evidence="2 15">Belongs to the nitrite and sulfite reductase 4Fe-4S domain family.</text>
</comment>
<dbReference type="PRINTS" id="PR00397">
    <property type="entry name" value="SIROHAEM"/>
</dbReference>
<feature type="binding site" description="axial binding residue" evidence="15">
    <location>
        <position position="492"/>
    </location>
    <ligand>
        <name>siroheme</name>
        <dbReference type="ChEBI" id="CHEBI:60052"/>
    </ligand>
    <ligandPart>
        <name>Fe</name>
        <dbReference type="ChEBI" id="CHEBI:18248"/>
    </ligandPart>
</feature>
<keyword evidence="9 15" id="KW-0408">Iron</keyword>
<feature type="binding site" evidence="15">
    <location>
        <position position="449"/>
    </location>
    <ligand>
        <name>[4Fe-4S] cluster</name>
        <dbReference type="ChEBI" id="CHEBI:49883"/>
    </ligand>
</feature>
<dbReference type="GO" id="GO:0046872">
    <property type="term" value="F:metal ion binding"/>
    <property type="evidence" value="ECO:0007669"/>
    <property type="project" value="UniProtKB-KW"/>
</dbReference>
<dbReference type="Gene3D" id="3.90.480.10">
    <property type="entry name" value="Sulfite Reductase Hemoprotein,Domain 2"/>
    <property type="match status" value="1"/>
</dbReference>
<dbReference type="SUPFAM" id="SSF55124">
    <property type="entry name" value="Nitrite/Sulfite reductase N-terminal domain-like"/>
    <property type="match status" value="2"/>
</dbReference>
<keyword evidence="11 15" id="KW-0198">Cysteine biosynthesis</keyword>
<dbReference type="PANTHER" id="PTHR11493">
    <property type="entry name" value="SULFITE REDUCTASE [NADPH] SUBUNIT BETA-RELATED"/>
    <property type="match status" value="1"/>
</dbReference>
<keyword evidence="4 15" id="KW-0028">Amino-acid biosynthesis</keyword>
<dbReference type="Pfam" id="PF01077">
    <property type="entry name" value="NIR_SIR"/>
    <property type="match status" value="1"/>
</dbReference>
<keyword evidence="3 15" id="KW-0004">4Fe-4S</keyword>
<dbReference type="EMBL" id="PDZR01000009">
    <property type="protein sequence ID" value="PNG26201.1"/>
    <property type="molecule type" value="Genomic_DNA"/>
</dbReference>
<dbReference type="EC" id="1.8.1.2" evidence="15"/>
<keyword evidence="5 15" id="KW-0349">Heme</keyword>
<evidence type="ECO:0000256" key="1">
    <source>
        <dbReference type="ARBA" id="ARBA00004774"/>
    </source>
</evidence>
<comment type="caution">
    <text evidence="19">The sequence shown here is derived from an EMBL/GenBank/DDBJ whole genome shotgun (WGS) entry which is preliminary data.</text>
</comment>
<evidence type="ECO:0000256" key="10">
    <source>
        <dbReference type="ARBA" id="ARBA00023014"/>
    </source>
</evidence>
<dbReference type="InterPro" id="IPR045169">
    <property type="entry name" value="NO2/SO3_Rdtase_4Fe4S_prot"/>
</dbReference>
<dbReference type="FunFam" id="3.30.413.10:FF:000003">
    <property type="entry name" value="Sulfite reductase [NADPH] hemoprotein beta-component"/>
    <property type="match status" value="1"/>
</dbReference>
<dbReference type="InterPro" id="IPR045854">
    <property type="entry name" value="NO2/SO3_Rdtase_4Fe4S_sf"/>
</dbReference>
<evidence type="ECO:0000313" key="19">
    <source>
        <dbReference type="EMBL" id="PNG26201.1"/>
    </source>
</evidence>
<dbReference type="NCBIfam" id="NF010029">
    <property type="entry name" value="PRK13504.1"/>
    <property type="match status" value="1"/>
</dbReference>
<evidence type="ECO:0000313" key="20">
    <source>
        <dbReference type="Proteomes" id="UP000236286"/>
    </source>
</evidence>
<comment type="pathway">
    <text evidence="1 15">Sulfur metabolism; hydrogen sulfide biosynthesis; hydrogen sulfide from sulfite (NADPH route): step 1/1.</text>
</comment>
<evidence type="ECO:0000256" key="8">
    <source>
        <dbReference type="ARBA" id="ARBA00023002"/>
    </source>
</evidence>
<keyword evidence="10 15" id="KW-0411">Iron-sulfur</keyword>
<dbReference type="GO" id="GO:0019344">
    <property type="term" value="P:cysteine biosynthetic process"/>
    <property type="evidence" value="ECO:0007669"/>
    <property type="project" value="UniProtKB-KW"/>
</dbReference>
<dbReference type="InterPro" id="IPR006066">
    <property type="entry name" value="NO2/SO3_Rdtase_FeS/sirohaem_BS"/>
</dbReference>